<proteinExistence type="predicted"/>
<gene>
    <name evidence="1" type="ORF">SCD90_10210</name>
</gene>
<comment type="caution">
    <text evidence="1">The sequence shown here is derived from an EMBL/GenBank/DDBJ whole genome shotgun (WGS) entry which is preliminary data.</text>
</comment>
<protein>
    <submittedName>
        <fullName evidence="1">Uncharacterized protein</fullName>
    </submittedName>
</protein>
<organism evidence="1 2">
    <name type="scientific">Terrihabitans rhizophilus</name>
    <dbReference type="NCBI Taxonomy" id="3092662"/>
    <lineage>
        <taxon>Bacteria</taxon>
        <taxon>Pseudomonadati</taxon>
        <taxon>Pseudomonadota</taxon>
        <taxon>Alphaproteobacteria</taxon>
        <taxon>Hyphomicrobiales</taxon>
        <taxon>Terrihabitans</taxon>
    </lineage>
</organism>
<reference evidence="1 2" key="1">
    <citation type="submission" date="2023-11" db="EMBL/GenBank/DDBJ databases">
        <authorList>
            <person name="Bao R."/>
        </authorList>
    </citation>
    <scope>NUCLEOTIDE SEQUENCE [LARGE SCALE GENOMIC DNA]</scope>
    <source>
        <strain evidence="1 2">PJ23</strain>
    </source>
</reference>
<keyword evidence="2" id="KW-1185">Reference proteome</keyword>
<name>A0ABU4RRZ3_9HYPH</name>
<evidence type="ECO:0000313" key="1">
    <source>
        <dbReference type="EMBL" id="MDX6806440.1"/>
    </source>
</evidence>
<dbReference type="RefSeq" id="WP_319844568.1">
    <property type="nucleotide sequence ID" value="NZ_JAXAFJ010000005.1"/>
</dbReference>
<sequence>MSTYVNDETYQNAVTALANACFDPITGRPDASLIKTILGEQLDIWPQAIRLDVARSDAHLDLTPYRKPGGGYELDLSAYKDDANIAAHEPKPGDLLRNAKAMVFASVPMERLEKEARAHELAKRKIKPEEQD</sequence>
<accession>A0ABU4RRZ3</accession>
<dbReference type="EMBL" id="JAXAFJ010000005">
    <property type="protein sequence ID" value="MDX6806440.1"/>
    <property type="molecule type" value="Genomic_DNA"/>
</dbReference>
<evidence type="ECO:0000313" key="2">
    <source>
        <dbReference type="Proteomes" id="UP001274321"/>
    </source>
</evidence>
<dbReference type="Proteomes" id="UP001274321">
    <property type="component" value="Unassembled WGS sequence"/>
</dbReference>